<keyword evidence="1" id="KW-1133">Transmembrane helix</keyword>
<organism evidence="2 3">
    <name type="scientific">Oceanobacillus aidingensis</name>
    <dbReference type="NCBI Taxonomy" id="645964"/>
    <lineage>
        <taxon>Bacteria</taxon>
        <taxon>Bacillati</taxon>
        <taxon>Bacillota</taxon>
        <taxon>Bacilli</taxon>
        <taxon>Bacillales</taxon>
        <taxon>Bacillaceae</taxon>
        <taxon>Oceanobacillus</taxon>
    </lineage>
</organism>
<name>A0ABV9JZC0_9BACI</name>
<accession>A0ABV9JZC0</accession>
<sequence length="265" mass="29792">MSKRKMYRELKKVFWRWFFFGQASWNYQKFQGLGYYFSILPLLKNLYKDPEERKTVAMTHMQFFNTNNTMAPLILGVNTALEREKRIKSMEAVASLKTGMMGPLAGIGDTLFFVIPTTIIGSIASYLALEGNPIGLILWIVFGFIRLGAMRFFVWSGYQEGVRLVTEIGGRLKNLTKAANILGITVVGALIPTVVTATFGYEFQQGEVTLSIQELADQILPSLGPVLVVAVTYWMLGKKKLNSTRVVFILMALGIIAYNLKIFTT</sequence>
<dbReference type="RefSeq" id="WP_193063642.1">
    <property type="nucleotide sequence ID" value="NZ_JBHSFT010000020.1"/>
</dbReference>
<dbReference type="Pfam" id="PF03613">
    <property type="entry name" value="EIID-AGA"/>
    <property type="match status" value="1"/>
</dbReference>
<dbReference type="PANTHER" id="PTHR32502">
    <property type="entry name" value="N-ACETYLGALACTOSAMINE PERMEASE II COMPONENT-RELATED"/>
    <property type="match status" value="1"/>
</dbReference>
<feature type="transmembrane region" description="Helical" evidence="1">
    <location>
        <begin position="219"/>
        <end position="236"/>
    </location>
</feature>
<feature type="transmembrane region" description="Helical" evidence="1">
    <location>
        <begin position="134"/>
        <end position="158"/>
    </location>
</feature>
<evidence type="ECO:0000256" key="1">
    <source>
        <dbReference type="SAM" id="Phobius"/>
    </source>
</evidence>
<feature type="transmembrane region" description="Helical" evidence="1">
    <location>
        <begin position="110"/>
        <end position="128"/>
    </location>
</feature>
<dbReference type="EMBL" id="JBHSFT010000020">
    <property type="protein sequence ID" value="MFC4663165.1"/>
    <property type="molecule type" value="Genomic_DNA"/>
</dbReference>
<keyword evidence="1" id="KW-0812">Transmembrane</keyword>
<comment type="caution">
    <text evidence="2">The sequence shown here is derived from an EMBL/GenBank/DDBJ whole genome shotgun (WGS) entry which is preliminary data.</text>
</comment>
<dbReference type="PROSITE" id="PS51108">
    <property type="entry name" value="PTS_EIID"/>
    <property type="match status" value="1"/>
</dbReference>
<dbReference type="InterPro" id="IPR050303">
    <property type="entry name" value="GatZ_KbaZ_carbometab"/>
</dbReference>
<evidence type="ECO:0000313" key="3">
    <source>
        <dbReference type="Proteomes" id="UP001595988"/>
    </source>
</evidence>
<feature type="transmembrane region" description="Helical" evidence="1">
    <location>
        <begin position="179"/>
        <end position="199"/>
    </location>
</feature>
<dbReference type="PANTHER" id="PTHR32502:SF26">
    <property type="entry name" value="PHOSPHOTRANSFERASE SYSTEM SUGAR-SPECIFIC EIID COMPONENT"/>
    <property type="match status" value="1"/>
</dbReference>
<dbReference type="InterPro" id="IPR004704">
    <property type="entry name" value="PTS_IID_man"/>
</dbReference>
<evidence type="ECO:0000313" key="2">
    <source>
        <dbReference type="EMBL" id="MFC4663165.1"/>
    </source>
</evidence>
<keyword evidence="3" id="KW-1185">Reference proteome</keyword>
<dbReference type="Proteomes" id="UP001595988">
    <property type="component" value="Unassembled WGS sequence"/>
</dbReference>
<reference evidence="3" key="1">
    <citation type="journal article" date="2019" name="Int. J. Syst. Evol. Microbiol.">
        <title>The Global Catalogue of Microorganisms (GCM) 10K type strain sequencing project: providing services to taxonomists for standard genome sequencing and annotation.</title>
        <authorList>
            <consortium name="The Broad Institute Genomics Platform"/>
            <consortium name="The Broad Institute Genome Sequencing Center for Infectious Disease"/>
            <person name="Wu L."/>
            <person name="Ma J."/>
        </authorList>
    </citation>
    <scope>NUCLEOTIDE SEQUENCE [LARGE SCALE GENOMIC DNA]</scope>
    <source>
        <strain evidence="3">CCUG 37257</strain>
    </source>
</reference>
<gene>
    <name evidence="2" type="ORF">ACFO3P_13355</name>
</gene>
<keyword evidence="1" id="KW-0472">Membrane</keyword>
<protein>
    <submittedName>
        <fullName evidence="2">PTS system mannose/fructose/sorbose family transporter subunit IID</fullName>
    </submittedName>
</protein>
<proteinExistence type="predicted"/>
<feature type="transmembrane region" description="Helical" evidence="1">
    <location>
        <begin position="243"/>
        <end position="260"/>
    </location>
</feature>